<dbReference type="InterPro" id="IPR034660">
    <property type="entry name" value="DinB/YfiT-like"/>
</dbReference>
<evidence type="ECO:0000259" key="1">
    <source>
        <dbReference type="Pfam" id="PF12867"/>
    </source>
</evidence>
<gene>
    <name evidence="2" type="ORF">KGA66_03220</name>
</gene>
<evidence type="ECO:0000313" key="2">
    <source>
        <dbReference type="EMBL" id="MBS2962044.1"/>
    </source>
</evidence>
<reference evidence="2" key="1">
    <citation type="submission" date="2021-04" db="EMBL/GenBank/DDBJ databases">
        <title>Genome based classification of Actinospica acidithermotolerans sp. nov., an actinobacterium isolated from an Indonesian hot spring.</title>
        <authorList>
            <person name="Kusuma A.B."/>
            <person name="Putra K.E."/>
            <person name="Nafisah S."/>
            <person name="Loh J."/>
            <person name="Nouioui I."/>
            <person name="Goodfellow M."/>
        </authorList>
    </citation>
    <scope>NUCLEOTIDE SEQUENCE</scope>
    <source>
        <strain evidence="2">DSM 45618</strain>
    </source>
</reference>
<comment type="caution">
    <text evidence="2">The sequence shown here is derived from an EMBL/GenBank/DDBJ whole genome shotgun (WGS) entry which is preliminary data.</text>
</comment>
<keyword evidence="3" id="KW-1185">Reference proteome</keyword>
<name>A0A8J7WM97_9ACTN</name>
<dbReference type="Gene3D" id="1.20.120.450">
    <property type="entry name" value="dinb family like domain"/>
    <property type="match status" value="1"/>
</dbReference>
<dbReference type="Pfam" id="PF12867">
    <property type="entry name" value="DinB_2"/>
    <property type="match status" value="1"/>
</dbReference>
<dbReference type="EMBL" id="JAGSXH010000006">
    <property type="protein sequence ID" value="MBS2962044.1"/>
    <property type="molecule type" value="Genomic_DNA"/>
</dbReference>
<feature type="domain" description="DinB-like" evidence="1">
    <location>
        <begin position="56"/>
        <end position="190"/>
    </location>
</feature>
<accession>A0A8J7WM97</accession>
<dbReference type="SUPFAM" id="SSF109854">
    <property type="entry name" value="DinB/YfiT-like putative metalloenzymes"/>
    <property type="match status" value="1"/>
</dbReference>
<protein>
    <submittedName>
        <fullName evidence="2">DinB family protein</fullName>
    </submittedName>
</protein>
<sequence length="198" mass="22016">MAELDWANVLDRLFDQPEDPQARAWATAAVAEGRCTPGQRRAFGLLAGGRDILDLLTETPATVRDLLASAEPQSLAEPPAPGEWSALQIVHHFADNEAVNAVRIRSILTEDTPEIFGYDSEPWTRFFDIEPIHDALDRFVTARRNTVALARSLSREDFDRRGVLSYRGAESVRVLLAVLAGHDDDHLDQLRATVAPHR</sequence>
<dbReference type="Proteomes" id="UP000677913">
    <property type="component" value="Unassembled WGS sequence"/>
</dbReference>
<dbReference type="AlphaFoldDB" id="A0A8J7WM97"/>
<evidence type="ECO:0000313" key="3">
    <source>
        <dbReference type="Proteomes" id="UP000677913"/>
    </source>
</evidence>
<dbReference type="InterPro" id="IPR024775">
    <property type="entry name" value="DinB-like"/>
</dbReference>
<organism evidence="2 3">
    <name type="scientific">Actinocrinis puniceicyclus</name>
    <dbReference type="NCBI Taxonomy" id="977794"/>
    <lineage>
        <taxon>Bacteria</taxon>
        <taxon>Bacillati</taxon>
        <taxon>Actinomycetota</taxon>
        <taxon>Actinomycetes</taxon>
        <taxon>Catenulisporales</taxon>
        <taxon>Actinospicaceae</taxon>
        <taxon>Actinocrinis</taxon>
    </lineage>
</organism>
<proteinExistence type="predicted"/>
<dbReference type="RefSeq" id="WP_211464304.1">
    <property type="nucleotide sequence ID" value="NZ_JAGSXH010000006.1"/>
</dbReference>